<sequence length="97" mass="11081">MLGLYINRTKTQLMKNHSIKKKKSLHDSLIKEVFSNVPLGLSMKMEKDMKENLDRRRRAAYAAFEVLKGATDQITDHNLRANASATTALLAFCDEQR</sequence>
<keyword evidence="2" id="KW-1185">Reference proteome</keyword>
<dbReference type="Proteomes" id="UP001196413">
    <property type="component" value="Unassembled WGS sequence"/>
</dbReference>
<protein>
    <submittedName>
        <fullName evidence="1">Uncharacterized protein</fullName>
    </submittedName>
</protein>
<organism evidence="1 2">
    <name type="scientific">Parelaphostrongylus tenuis</name>
    <name type="common">Meningeal worm</name>
    <dbReference type="NCBI Taxonomy" id="148309"/>
    <lineage>
        <taxon>Eukaryota</taxon>
        <taxon>Metazoa</taxon>
        <taxon>Ecdysozoa</taxon>
        <taxon>Nematoda</taxon>
        <taxon>Chromadorea</taxon>
        <taxon>Rhabditida</taxon>
        <taxon>Rhabditina</taxon>
        <taxon>Rhabditomorpha</taxon>
        <taxon>Strongyloidea</taxon>
        <taxon>Metastrongylidae</taxon>
        <taxon>Parelaphostrongylus</taxon>
    </lineage>
</organism>
<evidence type="ECO:0000313" key="2">
    <source>
        <dbReference type="Proteomes" id="UP001196413"/>
    </source>
</evidence>
<accession>A0AAD5R2Q0</accession>
<evidence type="ECO:0000313" key="1">
    <source>
        <dbReference type="EMBL" id="KAJ1368298.1"/>
    </source>
</evidence>
<comment type="caution">
    <text evidence="1">The sequence shown here is derived from an EMBL/GenBank/DDBJ whole genome shotgun (WGS) entry which is preliminary data.</text>
</comment>
<reference evidence="1" key="1">
    <citation type="submission" date="2021-06" db="EMBL/GenBank/DDBJ databases">
        <title>Parelaphostrongylus tenuis whole genome reference sequence.</title>
        <authorList>
            <person name="Garwood T.J."/>
            <person name="Larsen P.A."/>
            <person name="Fountain-Jones N.M."/>
            <person name="Garbe J.R."/>
            <person name="Macchietto M.G."/>
            <person name="Kania S.A."/>
            <person name="Gerhold R.W."/>
            <person name="Richards J.E."/>
            <person name="Wolf T.M."/>
        </authorList>
    </citation>
    <scope>NUCLEOTIDE SEQUENCE</scope>
    <source>
        <strain evidence="1">MNPRO001-30</strain>
        <tissue evidence="1">Meninges</tissue>
    </source>
</reference>
<proteinExistence type="predicted"/>
<gene>
    <name evidence="1" type="ORF">KIN20_029403</name>
</gene>
<name>A0AAD5R2Q0_PARTN</name>
<dbReference type="AlphaFoldDB" id="A0AAD5R2Q0"/>
<dbReference type="EMBL" id="JAHQIW010006142">
    <property type="protein sequence ID" value="KAJ1368298.1"/>
    <property type="molecule type" value="Genomic_DNA"/>
</dbReference>